<evidence type="ECO:0000256" key="2">
    <source>
        <dbReference type="ARBA" id="ARBA00022679"/>
    </source>
</evidence>
<sequence>MSVWSNSDIEKWENLLKKEGIMAEQDKITEVSVPGAGNMNFVVRLQTNHGSVILKQSKAYVEKYPQIDAPASRVLTEAAFYKTIQSHAPTAQWMPRIILVDQPNNQLILEDLGTSKDYSFLYQEHRDLSLEEINSLCDYLSALHHNFQSATPIAPFQNLEMRRLNHQHLFVYPFMEDNGLDLDSIQPGLQGVALPYQKDLNLKKRITDLGENYLSDGSYLLHGDFYPGSWLKTSQGLRIIDPEFCFYGPVEFDLGVFIAHLYMTQQSQSVIDKVIENYRLPVEKALLNQYTGVEIMRRLIGLAQLPLILSVEQKTKLLSFARELVMDR</sequence>
<dbReference type="OrthoDB" id="9777791at2"/>
<comment type="caution">
    <text evidence="7">The sequence shown here is derived from an EMBL/GenBank/DDBJ whole genome shotgun (WGS) entry which is preliminary data.</text>
</comment>
<dbReference type="PANTHER" id="PTHR34273:SF2">
    <property type="entry name" value="METHYLTHIORIBOSE KINASE"/>
    <property type="match status" value="1"/>
</dbReference>
<proteinExistence type="inferred from homology"/>
<dbReference type="RefSeq" id="WP_109673668.1">
    <property type="nucleotide sequence ID" value="NZ_QGDT01000003.1"/>
</dbReference>
<dbReference type="Pfam" id="PF01636">
    <property type="entry name" value="APH"/>
    <property type="match status" value="1"/>
</dbReference>
<evidence type="ECO:0000313" key="7">
    <source>
        <dbReference type="EMBL" id="PWJ58727.1"/>
    </source>
</evidence>
<dbReference type="GO" id="GO:0016301">
    <property type="term" value="F:kinase activity"/>
    <property type="evidence" value="ECO:0007669"/>
    <property type="project" value="UniProtKB-KW"/>
</dbReference>
<evidence type="ECO:0000259" key="6">
    <source>
        <dbReference type="Pfam" id="PF01636"/>
    </source>
</evidence>
<feature type="domain" description="Aminoglycoside phosphotransferase" evidence="6">
    <location>
        <begin position="34"/>
        <end position="278"/>
    </location>
</feature>
<dbReference type="AlphaFoldDB" id="A0A316B801"/>
<evidence type="ECO:0000256" key="4">
    <source>
        <dbReference type="ARBA" id="ARBA00022777"/>
    </source>
</evidence>
<dbReference type="EMBL" id="QGDT01000003">
    <property type="protein sequence ID" value="PWJ58727.1"/>
    <property type="molecule type" value="Genomic_DNA"/>
</dbReference>
<organism evidence="7 8">
    <name type="scientific">Dyadobacter jejuensis</name>
    <dbReference type="NCBI Taxonomy" id="1082580"/>
    <lineage>
        <taxon>Bacteria</taxon>
        <taxon>Pseudomonadati</taxon>
        <taxon>Bacteroidota</taxon>
        <taxon>Cytophagia</taxon>
        <taxon>Cytophagales</taxon>
        <taxon>Spirosomataceae</taxon>
        <taxon>Dyadobacter</taxon>
    </lineage>
</organism>
<accession>A0A316B801</accession>
<dbReference type="Gene3D" id="3.90.1200.10">
    <property type="match status" value="1"/>
</dbReference>
<dbReference type="SUPFAM" id="SSF56112">
    <property type="entry name" value="Protein kinase-like (PK-like)"/>
    <property type="match status" value="1"/>
</dbReference>
<keyword evidence="3" id="KW-0547">Nucleotide-binding</keyword>
<name>A0A316B801_9BACT</name>
<dbReference type="Proteomes" id="UP000245880">
    <property type="component" value="Unassembled WGS sequence"/>
</dbReference>
<evidence type="ECO:0000313" key="8">
    <source>
        <dbReference type="Proteomes" id="UP000245880"/>
    </source>
</evidence>
<evidence type="ECO:0000256" key="3">
    <source>
        <dbReference type="ARBA" id="ARBA00022741"/>
    </source>
</evidence>
<keyword evidence="2" id="KW-0808">Transferase</keyword>
<reference evidence="7 8" key="1">
    <citation type="submission" date="2018-03" db="EMBL/GenBank/DDBJ databases">
        <title>Genomic Encyclopedia of Archaeal and Bacterial Type Strains, Phase II (KMG-II): from individual species to whole genera.</title>
        <authorList>
            <person name="Goeker M."/>
        </authorList>
    </citation>
    <scope>NUCLEOTIDE SEQUENCE [LARGE SCALE GENOMIC DNA]</scope>
    <source>
        <strain evidence="7 8">DSM 100346</strain>
    </source>
</reference>
<dbReference type="InterPro" id="IPR011009">
    <property type="entry name" value="Kinase-like_dom_sf"/>
</dbReference>
<evidence type="ECO:0000256" key="1">
    <source>
        <dbReference type="ARBA" id="ARBA00010165"/>
    </source>
</evidence>
<keyword evidence="5" id="KW-0067">ATP-binding</keyword>
<evidence type="ECO:0000256" key="5">
    <source>
        <dbReference type="ARBA" id="ARBA00022840"/>
    </source>
</evidence>
<keyword evidence="4 7" id="KW-0418">Kinase</keyword>
<dbReference type="PANTHER" id="PTHR34273">
    <property type="entry name" value="METHYLTHIORIBOSE KINASE"/>
    <property type="match status" value="1"/>
</dbReference>
<dbReference type="InterPro" id="IPR002575">
    <property type="entry name" value="Aminoglycoside_PTrfase"/>
</dbReference>
<gene>
    <name evidence="7" type="ORF">CLV98_10393</name>
</gene>
<comment type="similarity">
    <text evidence="1">Belongs to the methylthioribose kinase family.</text>
</comment>
<protein>
    <submittedName>
        <fullName evidence="7">5-methylthioribose kinase</fullName>
    </submittedName>
</protein>
<keyword evidence="8" id="KW-1185">Reference proteome</keyword>
<dbReference type="Gene3D" id="3.30.200.20">
    <property type="entry name" value="Phosphorylase Kinase, domain 1"/>
    <property type="match status" value="1"/>
</dbReference>
<dbReference type="GO" id="GO:0005524">
    <property type="term" value="F:ATP binding"/>
    <property type="evidence" value="ECO:0007669"/>
    <property type="project" value="UniProtKB-KW"/>
</dbReference>